<name>A0ABU0W5U5_9GAMM</name>
<comment type="caution">
    <text evidence="3">The sequence shown here is derived from an EMBL/GenBank/DDBJ whole genome shotgun (WGS) entry which is preliminary data.</text>
</comment>
<dbReference type="InterPro" id="IPR018247">
    <property type="entry name" value="EF_Hand_1_Ca_BS"/>
</dbReference>
<dbReference type="InterPro" id="IPR006869">
    <property type="entry name" value="DUF547"/>
</dbReference>
<feature type="domain" description="DUF547" evidence="2">
    <location>
        <begin position="83"/>
        <end position="203"/>
    </location>
</feature>
<dbReference type="PANTHER" id="PTHR46361">
    <property type="entry name" value="ELECTRON CARRIER/ PROTEIN DISULFIDE OXIDOREDUCTASE"/>
    <property type="match status" value="1"/>
</dbReference>
<evidence type="ECO:0000256" key="1">
    <source>
        <dbReference type="SAM" id="SignalP"/>
    </source>
</evidence>
<evidence type="ECO:0000313" key="4">
    <source>
        <dbReference type="Proteomes" id="UP001239019"/>
    </source>
</evidence>
<feature type="chain" id="PRO_5046982395" evidence="1">
    <location>
        <begin position="21"/>
        <end position="279"/>
    </location>
</feature>
<organism evidence="3 4">
    <name type="scientific">Natronospira bacteriovora</name>
    <dbReference type="NCBI Taxonomy" id="3069753"/>
    <lineage>
        <taxon>Bacteria</taxon>
        <taxon>Pseudomonadati</taxon>
        <taxon>Pseudomonadota</taxon>
        <taxon>Gammaproteobacteria</taxon>
        <taxon>Natronospirales</taxon>
        <taxon>Natronospiraceae</taxon>
        <taxon>Natronospira</taxon>
    </lineage>
</organism>
<dbReference type="Pfam" id="PF04784">
    <property type="entry name" value="DUF547"/>
    <property type="match status" value="1"/>
</dbReference>
<feature type="signal peptide" evidence="1">
    <location>
        <begin position="1"/>
        <end position="20"/>
    </location>
</feature>
<evidence type="ECO:0000313" key="3">
    <source>
        <dbReference type="EMBL" id="MDQ2068830.1"/>
    </source>
</evidence>
<dbReference type="RefSeq" id="WP_306727329.1">
    <property type="nucleotide sequence ID" value="NZ_JAVDDT010000002.1"/>
</dbReference>
<keyword evidence="1" id="KW-0732">Signal</keyword>
<sequence>MTIRLLTALLLFFILHPASADSMEALFADYQALLEKHLSEKDLDQDGLVSAFDYQAALDDEDSMERVSRQREALKDFDPDTLDEREAANAFWLNAYNFFMIAHILEEKPDGKLVESVWDYGGRYNPLRKNVFERELFEIGGRQYSLDGMEKDTLLGDDFQERDWADARVHFAVNCASVGCPPLRKQIYTADNLGALLAENTRRALNTERHLKVDGRTLYLTRLFDWYENHFKWEADSVRDWIKAHADDRVGEKIDETDRIRYISYDWKLNKPGNFSEFD</sequence>
<gene>
    <name evidence="3" type="ORF">RBH19_02940</name>
</gene>
<dbReference type="PANTHER" id="PTHR46361:SF3">
    <property type="entry name" value="ELECTRON CARRIER_ PROTEIN DISULFIDE OXIDOREDUCTASE"/>
    <property type="match status" value="1"/>
</dbReference>
<dbReference type="Proteomes" id="UP001239019">
    <property type="component" value="Unassembled WGS sequence"/>
</dbReference>
<protein>
    <submittedName>
        <fullName evidence="3">DUF547 domain-containing protein</fullName>
    </submittedName>
</protein>
<dbReference type="PROSITE" id="PS00018">
    <property type="entry name" value="EF_HAND_1"/>
    <property type="match status" value="1"/>
</dbReference>
<reference evidence="3 4" key="1">
    <citation type="submission" date="2023-08" db="EMBL/GenBank/DDBJ databases">
        <title>Whole-genome sequencing of halo(alkali)philic microorganisms from hypersaline lakes.</title>
        <authorList>
            <person name="Sorokin D.Y."/>
            <person name="Abbas B."/>
            <person name="Merkel A.Y."/>
        </authorList>
    </citation>
    <scope>NUCLEOTIDE SEQUENCE [LARGE SCALE GENOMIC DNA]</scope>
    <source>
        <strain evidence="3 4">AB-CW4</strain>
    </source>
</reference>
<accession>A0ABU0W5U5</accession>
<evidence type="ECO:0000259" key="2">
    <source>
        <dbReference type="Pfam" id="PF04784"/>
    </source>
</evidence>
<keyword evidence="4" id="KW-1185">Reference proteome</keyword>
<proteinExistence type="predicted"/>
<dbReference type="EMBL" id="JAVDDT010000002">
    <property type="protein sequence ID" value="MDQ2068830.1"/>
    <property type="molecule type" value="Genomic_DNA"/>
</dbReference>